<evidence type="ECO:0000313" key="3">
    <source>
        <dbReference type="EMBL" id="ESO04287.1"/>
    </source>
</evidence>
<proteinExistence type="predicted"/>
<dbReference type="RefSeq" id="XP_009017555.1">
    <property type="nucleotide sequence ID" value="XM_009019307.1"/>
</dbReference>
<keyword evidence="5" id="KW-1185">Reference proteome</keyword>
<reference evidence="4" key="3">
    <citation type="submission" date="2015-06" db="UniProtKB">
        <authorList>
            <consortium name="EnsemblMetazoa"/>
        </authorList>
    </citation>
    <scope>IDENTIFICATION</scope>
</reference>
<dbReference type="Proteomes" id="UP000015101">
    <property type="component" value="Unassembled WGS sequence"/>
</dbReference>
<dbReference type="EnsemblMetazoa" id="HelroT172643">
    <property type="protein sequence ID" value="HelroP172643"/>
    <property type="gene ID" value="HelroG172643"/>
</dbReference>
<evidence type="ECO:0000313" key="5">
    <source>
        <dbReference type="Proteomes" id="UP000015101"/>
    </source>
</evidence>
<gene>
    <name evidence="4" type="primary">20204147</name>
    <name evidence="2" type="ORF">HELRODRAFT_172643</name>
    <name evidence="3" type="ORF">HELRODRAFT_172644</name>
</gene>
<dbReference type="GeneID" id="20204148"/>
<dbReference type="GeneID" id="20204147"/>
<dbReference type="EnsemblMetazoa" id="HelroT172644">
    <property type="protein sequence ID" value="HelroP172644"/>
    <property type="gene ID" value="HelroG172644"/>
</dbReference>
<reference evidence="5" key="1">
    <citation type="submission" date="2012-12" db="EMBL/GenBank/DDBJ databases">
        <authorList>
            <person name="Hellsten U."/>
            <person name="Grimwood J."/>
            <person name="Chapman J.A."/>
            <person name="Shapiro H."/>
            <person name="Aerts A."/>
            <person name="Otillar R.P."/>
            <person name="Terry A.Y."/>
            <person name="Boore J.L."/>
            <person name="Simakov O."/>
            <person name="Marletaz F."/>
            <person name="Cho S.-J."/>
            <person name="Edsinger-Gonzales E."/>
            <person name="Havlak P."/>
            <person name="Kuo D.-H."/>
            <person name="Larsson T."/>
            <person name="Lv J."/>
            <person name="Arendt D."/>
            <person name="Savage R."/>
            <person name="Osoegawa K."/>
            <person name="de Jong P."/>
            <person name="Lindberg D.R."/>
            <person name="Seaver E.C."/>
            <person name="Weisblat D.A."/>
            <person name="Putnam N.H."/>
            <person name="Grigoriev I.V."/>
            <person name="Rokhsar D.S."/>
        </authorList>
    </citation>
    <scope>NUCLEOTIDE SEQUENCE</scope>
</reference>
<dbReference type="AlphaFoldDB" id="T1F5P8"/>
<feature type="compositionally biased region" description="Basic and acidic residues" evidence="1">
    <location>
        <begin position="43"/>
        <end position="55"/>
    </location>
</feature>
<evidence type="ECO:0000313" key="2">
    <source>
        <dbReference type="EMBL" id="ESO04286.1"/>
    </source>
</evidence>
<dbReference type="EMBL" id="AMQM01004304">
    <property type="status" value="NOT_ANNOTATED_CDS"/>
    <property type="molecule type" value="Genomic_DNA"/>
</dbReference>
<dbReference type="EMBL" id="KB096502">
    <property type="protein sequence ID" value="ESO04287.1"/>
    <property type="molecule type" value="Genomic_DNA"/>
</dbReference>
<feature type="compositionally biased region" description="Basic and acidic residues" evidence="1">
    <location>
        <begin position="94"/>
        <end position="110"/>
    </location>
</feature>
<dbReference type="KEGG" id="hro:HELRODRAFT_172644"/>
<sequence length="125" mass="13901">MNKPALCGESFENVYYVPGPVPRTKQAGSAAKKLPSKLSTAPKDFHSRDSSRGGKETTAAEPKKSRTLDIAKKQKEIKEPAKFISKAAKNSTENSEKEKPDEDKKQSDEYKAKLYKAKLNQLFNP</sequence>
<dbReference type="EMBL" id="AMQM01004303">
    <property type="status" value="NOT_ANNOTATED_CDS"/>
    <property type="molecule type" value="Genomic_DNA"/>
</dbReference>
<name>T1F5P8_HELRO</name>
<feature type="compositionally biased region" description="Basic and acidic residues" evidence="1">
    <location>
        <begin position="61"/>
        <end position="81"/>
    </location>
</feature>
<accession>T1F5P8</accession>
<protein>
    <submittedName>
        <fullName evidence="2 4">Uncharacterized protein</fullName>
    </submittedName>
</protein>
<dbReference type="InParanoid" id="T1F5P8"/>
<evidence type="ECO:0000256" key="1">
    <source>
        <dbReference type="SAM" id="MobiDB-lite"/>
    </source>
</evidence>
<dbReference type="CTD" id="20204147"/>
<dbReference type="CTD" id="20204148"/>
<organism evidence="4 5">
    <name type="scientific">Helobdella robusta</name>
    <name type="common">Californian leech</name>
    <dbReference type="NCBI Taxonomy" id="6412"/>
    <lineage>
        <taxon>Eukaryota</taxon>
        <taxon>Metazoa</taxon>
        <taxon>Spiralia</taxon>
        <taxon>Lophotrochozoa</taxon>
        <taxon>Annelida</taxon>
        <taxon>Clitellata</taxon>
        <taxon>Hirudinea</taxon>
        <taxon>Rhynchobdellida</taxon>
        <taxon>Glossiphoniidae</taxon>
        <taxon>Helobdella</taxon>
    </lineage>
</organism>
<dbReference type="RefSeq" id="XP_009017556.1">
    <property type="nucleotide sequence ID" value="XM_009019308.1"/>
</dbReference>
<feature type="region of interest" description="Disordered" evidence="1">
    <location>
        <begin position="18"/>
        <end position="110"/>
    </location>
</feature>
<dbReference type="KEGG" id="hro:HELRODRAFT_172643"/>
<evidence type="ECO:0000313" key="4">
    <source>
        <dbReference type="EnsemblMetazoa" id="HelroP172643"/>
    </source>
</evidence>
<dbReference type="HOGENOM" id="CLU_1995070_0_0_1"/>
<reference evidence="2 5" key="2">
    <citation type="journal article" date="2013" name="Nature">
        <title>Insights into bilaterian evolution from three spiralian genomes.</title>
        <authorList>
            <person name="Simakov O."/>
            <person name="Marletaz F."/>
            <person name="Cho S.J."/>
            <person name="Edsinger-Gonzales E."/>
            <person name="Havlak P."/>
            <person name="Hellsten U."/>
            <person name="Kuo D.H."/>
            <person name="Larsson T."/>
            <person name="Lv J."/>
            <person name="Arendt D."/>
            <person name="Savage R."/>
            <person name="Osoegawa K."/>
            <person name="de Jong P."/>
            <person name="Grimwood J."/>
            <person name="Chapman J.A."/>
            <person name="Shapiro H."/>
            <person name="Aerts A."/>
            <person name="Otillar R.P."/>
            <person name="Terry A.Y."/>
            <person name="Boore J.L."/>
            <person name="Grigoriev I.V."/>
            <person name="Lindberg D.R."/>
            <person name="Seaver E.C."/>
            <person name="Weisblat D.A."/>
            <person name="Putnam N.H."/>
            <person name="Rokhsar D.S."/>
        </authorList>
    </citation>
    <scope>NUCLEOTIDE SEQUENCE</scope>
</reference>
<dbReference type="EMBL" id="KB096502">
    <property type="protein sequence ID" value="ESO04286.1"/>
    <property type="molecule type" value="Genomic_DNA"/>
</dbReference>